<dbReference type="InterPro" id="IPR005225">
    <property type="entry name" value="Small_GTP-bd"/>
</dbReference>
<dbReference type="InterPro" id="IPR001806">
    <property type="entry name" value="Small_GTPase"/>
</dbReference>
<dbReference type="SMART" id="SM00175">
    <property type="entry name" value="RAB"/>
    <property type="match status" value="1"/>
</dbReference>
<reference evidence="4" key="1">
    <citation type="journal article" date="2017" name="bioRxiv">
        <title>Comparative analysis of the genomes of Stylophora pistillata and Acropora digitifera provides evidence for extensive differences between species of corals.</title>
        <authorList>
            <person name="Voolstra C.R."/>
            <person name="Li Y."/>
            <person name="Liew Y.J."/>
            <person name="Baumgarten S."/>
            <person name="Zoccola D."/>
            <person name="Flot J.-F."/>
            <person name="Tambutte S."/>
            <person name="Allemand D."/>
            <person name="Aranda M."/>
        </authorList>
    </citation>
    <scope>NUCLEOTIDE SEQUENCE [LARGE SCALE GENOMIC DNA]</scope>
</reference>
<dbReference type="Proteomes" id="UP000225706">
    <property type="component" value="Unassembled WGS sequence"/>
</dbReference>
<dbReference type="AlphaFoldDB" id="A0A2B4S456"/>
<dbReference type="InterPro" id="IPR027417">
    <property type="entry name" value="P-loop_NTPase"/>
</dbReference>
<evidence type="ECO:0000313" key="4">
    <source>
        <dbReference type="Proteomes" id="UP000225706"/>
    </source>
</evidence>
<dbReference type="Gene3D" id="3.40.50.300">
    <property type="entry name" value="P-loop containing nucleotide triphosphate hydrolases"/>
    <property type="match status" value="1"/>
</dbReference>
<dbReference type="STRING" id="50429.A0A2B4S456"/>
<name>A0A2B4S456_STYPI</name>
<dbReference type="EMBL" id="LSMT01000194">
    <property type="protein sequence ID" value="PFX23833.1"/>
    <property type="molecule type" value="Genomic_DNA"/>
</dbReference>
<comment type="similarity">
    <text evidence="1">Belongs to the small GTPase superfamily. Rab family.</text>
</comment>
<dbReference type="Pfam" id="PF00071">
    <property type="entry name" value="Ras"/>
    <property type="match status" value="1"/>
</dbReference>
<dbReference type="PRINTS" id="PR00449">
    <property type="entry name" value="RASTRNSFRMNG"/>
</dbReference>
<evidence type="ECO:0000313" key="3">
    <source>
        <dbReference type="EMBL" id="PFX23833.1"/>
    </source>
</evidence>
<sequence length="223" mass="24758">MINTYKVVLCGKTGVGKTSIFQQMCGSAGSMKSGKAVQKTVMNHEREVIIKLQDSDNTVKFNLWDTVGLESHAKLTRSQFLLSQAVLFVYSADDKESLDQLADLLPLARINSQGACFILIQNKIDLTETVSAEDVRDCFPNNPFTLEFRTSAETGDGIKEMVQSVAQHLFKKATPMKSIGRHTLNDRGATSSKCSAHFNNGSMDVIQLQMETAPRRRKKCCHH</sequence>
<dbReference type="OrthoDB" id="28034at2759"/>
<keyword evidence="2" id="KW-0547">Nucleotide-binding</keyword>
<organism evidence="3 4">
    <name type="scientific">Stylophora pistillata</name>
    <name type="common">Smooth cauliflower coral</name>
    <dbReference type="NCBI Taxonomy" id="50429"/>
    <lineage>
        <taxon>Eukaryota</taxon>
        <taxon>Metazoa</taxon>
        <taxon>Cnidaria</taxon>
        <taxon>Anthozoa</taxon>
        <taxon>Hexacorallia</taxon>
        <taxon>Scleractinia</taxon>
        <taxon>Astrocoeniina</taxon>
        <taxon>Pocilloporidae</taxon>
        <taxon>Stylophora</taxon>
    </lineage>
</organism>
<dbReference type="GO" id="GO:0005525">
    <property type="term" value="F:GTP binding"/>
    <property type="evidence" value="ECO:0007669"/>
    <property type="project" value="InterPro"/>
</dbReference>
<dbReference type="SUPFAM" id="SSF52540">
    <property type="entry name" value="P-loop containing nucleoside triphosphate hydrolases"/>
    <property type="match status" value="1"/>
</dbReference>
<keyword evidence="4" id="KW-1185">Reference proteome</keyword>
<accession>A0A2B4S456</accession>
<dbReference type="NCBIfam" id="TIGR00231">
    <property type="entry name" value="small_GTP"/>
    <property type="match status" value="1"/>
</dbReference>
<evidence type="ECO:0000256" key="1">
    <source>
        <dbReference type="ARBA" id="ARBA00006270"/>
    </source>
</evidence>
<protein>
    <submittedName>
        <fullName evidence="3">Putative Rab-related GTPase</fullName>
    </submittedName>
</protein>
<proteinExistence type="inferred from homology"/>
<dbReference type="PANTHER" id="PTHR47978">
    <property type="match status" value="1"/>
</dbReference>
<dbReference type="PROSITE" id="PS51419">
    <property type="entry name" value="RAB"/>
    <property type="match status" value="1"/>
</dbReference>
<comment type="caution">
    <text evidence="3">The sequence shown here is derived from an EMBL/GenBank/DDBJ whole genome shotgun (WGS) entry which is preliminary data.</text>
</comment>
<dbReference type="GO" id="GO:0003924">
    <property type="term" value="F:GTPase activity"/>
    <property type="evidence" value="ECO:0007669"/>
    <property type="project" value="InterPro"/>
</dbReference>
<gene>
    <name evidence="3" type="ORF">AWC38_SpisGene11602</name>
</gene>
<evidence type="ECO:0000256" key="2">
    <source>
        <dbReference type="ARBA" id="ARBA00022741"/>
    </source>
</evidence>
<dbReference type="SMART" id="SM00173">
    <property type="entry name" value="RAS"/>
    <property type="match status" value="1"/>
</dbReference>